<feature type="domain" description="CdiA C-terminal tRNase" evidence="1">
    <location>
        <begin position="374"/>
        <end position="501"/>
    </location>
</feature>
<dbReference type="InterPro" id="IPR041620">
    <property type="entry name" value="CdiA_C_tRNase"/>
</dbReference>
<keyword evidence="3" id="KW-1185">Reference proteome</keyword>
<dbReference type="Pfam" id="PF18664">
    <property type="entry name" value="CdiA_C_tRNase"/>
    <property type="match status" value="1"/>
</dbReference>
<evidence type="ECO:0000313" key="2">
    <source>
        <dbReference type="EMBL" id="UZA04121.1"/>
    </source>
</evidence>
<dbReference type="RefSeq" id="WP_264676715.1">
    <property type="nucleotide sequence ID" value="NZ_CP087768.1"/>
</dbReference>
<accession>A0ABY6M9B4</accession>
<dbReference type="CDD" id="cd20726">
    <property type="entry name" value="CDI_toxin_BpE479_tRNase-like"/>
    <property type="match status" value="1"/>
</dbReference>
<protein>
    <recommendedName>
        <fullName evidence="1">CdiA C-terminal tRNase domain-containing protein</fullName>
    </recommendedName>
</protein>
<dbReference type="EMBL" id="CP087830">
    <property type="protein sequence ID" value="UZA04121.1"/>
    <property type="molecule type" value="Genomic_DNA"/>
</dbReference>
<dbReference type="GeneID" id="77189043"/>
<reference evidence="2" key="1">
    <citation type="journal article" date="2022" name="BMC Microbiol.">
        <title>Whole genome sequencing of Moraxella bovis strains from North America reveals two genotypes with different genetic determinants.</title>
        <authorList>
            <person name="Wynn E.L."/>
            <person name="Hille M.M."/>
            <person name="Loy J.D."/>
            <person name="Schuller G."/>
            <person name="Kuhn K.L."/>
            <person name="Dickey A.M."/>
            <person name="Bono J.L."/>
            <person name="Clawson M.L."/>
        </authorList>
    </citation>
    <scope>NUCLEOTIDE SEQUENCE</scope>
    <source>
        <strain evidence="2">SAM102599</strain>
    </source>
</reference>
<sequence>MKRLINLERLKQSLVNDFGKTLKSVDEYLQKAVFNREVKSLNAREIKQLTTNADKELQGLFGAYRDGLKSNWRTLFSHRYKVHSDEAYKATRQRLNSPKSLMAYADKVFDKPLHLTTNVGISLDDLTKSFGKNESERIIRAIRLAHSEGLTNDKLVQLIRGSRANRYQDGILRTTTRNAHAIARTGTAIVASEAKQAFIRDNLDIIKGIRVNATLDSRTSPICRHLDHTFMPIAKAKYPPYHFNCRSSFEIIYDGYESPKNRASEFGVTENVSYYEWLKKQTPDYQDEVLGKARGKLFRDGGMSAEKFKSLQLDKNFTPLTLEQMRQIEPLGFNQSKPSYQTINIGHLKPRASEVKRLQIEPIKLGEKPKQPRPAEAELADLLQQYFGIYLVRYDDRYHKQSPTGNPPDFAKKDDELPVKEWQTLDIMYAIGDDVDIKAYLHSITKSDKAWDRQKENIINHIEKSDIVPLDLRKFDKQRLEKIIGFVLSLDKKQQNKILIIKGDDDDYDK</sequence>
<gene>
    <name evidence="2" type="ORF">LP092_05110</name>
</gene>
<name>A0ABY6M9B4_MORBO</name>
<dbReference type="Proteomes" id="UP001163632">
    <property type="component" value="Chromosome"/>
</dbReference>
<organism evidence="2 3">
    <name type="scientific">Moraxella bovis</name>
    <dbReference type="NCBI Taxonomy" id="476"/>
    <lineage>
        <taxon>Bacteria</taxon>
        <taxon>Pseudomonadati</taxon>
        <taxon>Pseudomonadota</taxon>
        <taxon>Gammaproteobacteria</taxon>
        <taxon>Moraxellales</taxon>
        <taxon>Moraxellaceae</taxon>
        <taxon>Moraxella</taxon>
    </lineage>
</organism>
<evidence type="ECO:0000259" key="1">
    <source>
        <dbReference type="Pfam" id="PF18664"/>
    </source>
</evidence>
<evidence type="ECO:0000313" key="3">
    <source>
        <dbReference type="Proteomes" id="UP001163632"/>
    </source>
</evidence>
<proteinExistence type="predicted"/>